<keyword evidence="5" id="KW-0342">GTP-binding</keyword>
<dbReference type="PANTHER" id="PTHR43381:SF4">
    <property type="entry name" value="EUKARYOTIC TRANSLATION INITIATION FACTOR 5B"/>
    <property type="match status" value="1"/>
</dbReference>
<dbReference type="Pfam" id="PF00009">
    <property type="entry name" value="GTP_EFTU"/>
    <property type="match status" value="1"/>
</dbReference>
<dbReference type="SUPFAM" id="SSF52156">
    <property type="entry name" value="Initiation factor IF2/eIF5b, domain 3"/>
    <property type="match status" value="1"/>
</dbReference>
<feature type="domain" description="Tr-type G" evidence="8">
    <location>
        <begin position="1"/>
        <end position="174"/>
    </location>
</feature>
<dbReference type="Proteomes" id="UP000288215">
    <property type="component" value="Unassembled WGS sequence"/>
</dbReference>
<evidence type="ECO:0000256" key="7">
    <source>
        <dbReference type="RuleBase" id="RU000644"/>
    </source>
</evidence>
<comment type="caution">
    <text evidence="9">The sequence shown here is derived from an EMBL/GenBank/DDBJ whole genome shotgun (WGS) entry which is preliminary data.</text>
</comment>
<dbReference type="InterPro" id="IPR000795">
    <property type="entry name" value="T_Tr_GTP-bd_dom"/>
</dbReference>
<evidence type="ECO:0000256" key="2">
    <source>
        <dbReference type="ARBA" id="ARBA00022540"/>
    </source>
</evidence>
<dbReference type="FunFam" id="3.40.50.10050:FF:000001">
    <property type="entry name" value="Translation initiation factor IF-2"/>
    <property type="match status" value="1"/>
</dbReference>
<dbReference type="Gene3D" id="2.40.30.10">
    <property type="entry name" value="Translation factors"/>
    <property type="match status" value="2"/>
</dbReference>
<dbReference type="InterPro" id="IPR036925">
    <property type="entry name" value="TIF_IF2_dom3_sf"/>
</dbReference>
<dbReference type="InterPro" id="IPR023115">
    <property type="entry name" value="TIF_IF2_dom3"/>
</dbReference>
<dbReference type="CDD" id="cd16266">
    <property type="entry name" value="IF2_aeIF5B_IV"/>
    <property type="match status" value="1"/>
</dbReference>
<dbReference type="InterPro" id="IPR004544">
    <property type="entry name" value="TF_aIF-2_arc"/>
</dbReference>
<reference evidence="9 10" key="1">
    <citation type="submission" date="2018-12" db="EMBL/GenBank/DDBJ databases">
        <title>The complete genome of the methanogenic archaea of the candidate phylum Verstraetearchaeota, obtained from the metagenome of underground thermal water.</title>
        <authorList>
            <person name="Kadnikov V.V."/>
            <person name="Mardanov A.V."/>
            <person name="Beletsky A.V."/>
            <person name="Karnachuk O.V."/>
            <person name="Ravin N.V."/>
        </authorList>
    </citation>
    <scope>NUCLEOTIDE SEQUENCE [LARGE SCALE GENOMIC DNA]</scope>
    <source>
        <strain evidence="9">Ch88</strain>
    </source>
</reference>
<keyword evidence="3" id="KW-0547">Nucleotide-binding</keyword>
<evidence type="ECO:0000313" key="9">
    <source>
        <dbReference type="EMBL" id="RWX73563.1"/>
    </source>
</evidence>
<dbReference type="GO" id="GO:0005525">
    <property type="term" value="F:GTP binding"/>
    <property type="evidence" value="ECO:0007669"/>
    <property type="project" value="UniProtKB-KW"/>
</dbReference>
<dbReference type="InterPro" id="IPR015760">
    <property type="entry name" value="TIF_IF2"/>
</dbReference>
<gene>
    <name evidence="9" type="ORF">Metus_1537</name>
</gene>
<dbReference type="Gene3D" id="3.40.50.10050">
    <property type="entry name" value="Translation initiation factor IF- 2, domain 3"/>
    <property type="match status" value="1"/>
</dbReference>
<evidence type="ECO:0000256" key="1">
    <source>
        <dbReference type="ARBA" id="ARBA00007733"/>
    </source>
</evidence>
<dbReference type="NCBIfam" id="NF003078">
    <property type="entry name" value="PRK04004.1"/>
    <property type="match status" value="1"/>
</dbReference>
<dbReference type="SUPFAM" id="SSF52540">
    <property type="entry name" value="P-loop containing nucleoside triphosphate hydrolases"/>
    <property type="match status" value="1"/>
</dbReference>
<dbReference type="PROSITE" id="PS51722">
    <property type="entry name" value="G_TR_2"/>
    <property type="match status" value="1"/>
</dbReference>
<dbReference type="CDD" id="cd03703">
    <property type="entry name" value="aeIF5B_II"/>
    <property type="match status" value="1"/>
</dbReference>
<evidence type="ECO:0000256" key="3">
    <source>
        <dbReference type="ARBA" id="ARBA00022741"/>
    </source>
</evidence>
<dbReference type="Pfam" id="PF11987">
    <property type="entry name" value="IF-2"/>
    <property type="match status" value="1"/>
</dbReference>
<protein>
    <recommendedName>
        <fullName evidence="6 7">Translation initiation factor IF-2</fullName>
    </recommendedName>
</protein>
<comment type="function">
    <text evidence="7">Function in general translation initiation by promoting the binding of the formylmethionine-tRNA to ribosomes. Seems to function along with eIF-2.</text>
</comment>
<evidence type="ECO:0000259" key="8">
    <source>
        <dbReference type="PROSITE" id="PS51722"/>
    </source>
</evidence>
<dbReference type="EMBL" id="RXGA01000003">
    <property type="protein sequence ID" value="RWX73563.1"/>
    <property type="molecule type" value="Genomic_DNA"/>
</dbReference>
<dbReference type="InterPro" id="IPR029459">
    <property type="entry name" value="EFTU-type"/>
</dbReference>
<accession>A0A444L7M6</accession>
<dbReference type="AlphaFoldDB" id="A0A444L7M6"/>
<dbReference type="InterPro" id="IPR027417">
    <property type="entry name" value="P-loop_NTPase"/>
</dbReference>
<sequence length="544" mass="59992">MPIDVIERYCSPVVKGFQMKVTIPGILVIDTPGHEVFTNLRVRGGSVSDIAILVIDILEGSEKQTEECIEILRSRKTPFIVAANKVDKVPGWRPFPEKPFFESYKAQTKAVQEKVDELIYRIIGDLARYGFSSDRLDRIRDFTKSVAIVPTSAVTGEGIPELLALLCGLVQQYLLKRLDVSLGQGKGVILEAKEDLGIGHTIDVILYDGMLERGDRIVVGGFNEPIVTKVRALLLPKPMNEIRDPEDKFQSVEKVVAAVGVKIVAPGLEGAVAGAPLIVANSDEELASALKKIREEMSEVRFSTDSQGIVVKADTLGSLEALVNFLRTQQVPVRVSDIGPVSKRDLIEATIVKRTKPEYAAIVGFNVKVTPEAEAEAKDRGIPIFTSNVIYHIVDDFKSWSAKLIEEIATKEFSSLTMPGEVRILPGCVFRKSSPPIFGVEVLGGRIKPGYQLMKENGEILGSIMQIQDSGKNLQEAKRGDKIAISMKGDFMVGRQVQEGESLLVSIPDNDLYILREKYKDRLGEDELAIIDKLMKIKWKSSGF</sequence>
<keyword evidence="4 7" id="KW-0648">Protein biosynthesis</keyword>
<evidence type="ECO:0000313" key="10">
    <source>
        <dbReference type="Proteomes" id="UP000288215"/>
    </source>
</evidence>
<dbReference type="Pfam" id="PF14578">
    <property type="entry name" value="GTP_EFTU_D4"/>
    <property type="match status" value="1"/>
</dbReference>
<evidence type="ECO:0000256" key="6">
    <source>
        <dbReference type="NCBIfam" id="TIGR00491"/>
    </source>
</evidence>
<comment type="similarity">
    <text evidence="1 7">Belongs to the TRAFAC class translation factor GTPase superfamily. Classic translation factor GTPase family. IF-2 subfamily.</text>
</comment>
<keyword evidence="2 7" id="KW-0396">Initiation factor</keyword>
<name>A0A444L7M6_METS7</name>
<evidence type="ECO:0000256" key="4">
    <source>
        <dbReference type="ARBA" id="ARBA00022917"/>
    </source>
</evidence>
<dbReference type="GO" id="GO:0003743">
    <property type="term" value="F:translation initiation factor activity"/>
    <property type="evidence" value="ECO:0007669"/>
    <property type="project" value="UniProtKB-UniRule"/>
</dbReference>
<proteinExistence type="inferred from homology"/>
<dbReference type="NCBIfam" id="TIGR00491">
    <property type="entry name" value="aIF-2"/>
    <property type="match status" value="1"/>
</dbReference>
<dbReference type="SUPFAM" id="SSF50447">
    <property type="entry name" value="Translation proteins"/>
    <property type="match status" value="1"/>
</dbReference>
<dbReference type="PANTHER" id="PTHR43381">
    <property type="entry name" value="TRANSLATION INITIATION FACTOR IF-2-RELATED"/>
    <property type="match status" value="1"/>
</dbReference>
<dbReference type="Gene3D" id="3.40.50.300">
    <property type="entry name" value="P-loop containing nucleotide triphosphate hydrolases"/>
    <property type="match status" value="1"/>
</dbReference>
<organism evidence="9 10">
    <name type="scientific">Methanosuratincola subterraneus</name>
    <dbReference type="NCBI Taxonomy" id="2593994"/>
    <lineage>
        <taxon>Archaea</taxon>
        <taxon>Thermoproteota</taxon>
        <taxon>Methanosuratincolia</taxon>
        <taxon>Candidatus Methanomethylicales</taxon>
        <taxon>Candidatus Methanomethylicaceae</taxon>
        <taxon>Candidatus Methanosuratincola (ex Vanwonterghem et al. 2016)</taxon>
    </lineage>
</organism>
<dbReference type="InterPro" id="IPR009000">
    <property type="entry name" value="Transl_B-barrel_sf"/>
</dbReference>
<dbReference type="FunFam" id="2.40.30.10:FF:000013">
    <property type="entry name" value="eukaryotic translation initiation factor 5B"/>
    <property type="match status" value="1"/>
</dbReference>
<evidence type="ECO:0000256" key="5">
    <source>
        <dbReference type="ARBA" id="ARBA00023134"/>
    </source>
</evidence>
<dbReference type="GO" id="GO:0005737">
    <property type="term" value="C:cytoplasm"/>
    <property type="evidence" value="ECO:0007669"/>
    <property type="project" value="TreeGrafter"/>
</dbReference>
<dbReference type="GO" id="GO:0003924">
    <property type="term" value="F:GTPase activity"/>
    <property type="evidence" value="ECO:0007669"/>
    <property type="project" value="InterPro"/>
</dbReference>